<dbReference type="SUPFAM" id="SSF89890">
    <property type="entry name" value="Proguanylin"/>
    <property type="match status" value="1"/>
</dbReference>
<keyword evidence="3" id="KW-0964">Secreted</keyword>
<evidence type="ECO:0000256" key="2">
    <source>
        <dbReference type="ARBA" id="ARBA00009883"/>
    </source>
</evidence>
<dbReference type="GO" id="GO:0005576">
    <property type="term" value="C:extracellular region"/>
    <property type="evidence" value="ECO:0007669"/>
    <property type="project" value="UniProtKB-SubCell"/>
</dbReference>
<proteinExistence type="inferred from homology"/>
<evidence type="ECO:0000256" key="9">
    <source>
        <dbReference type="SAM" id="SignalP"/>
    </source>
</evidence>
<evidence type="ECO:0000256" key="6">
    <source>
        <dbReference type="ARBA" id="ARBA00037765"/>
    </source>
</evidence>
<dbReference type="PANTHER" id="PTHR11318">
    <property type="entry name" value="GUANYLIN FAMILY MEMBER"/>
    <property type="match status" value="1"/>
</dbReference>
<dbReference type="OrthoDB" id="9926421at2759"/>
<keyword evidence="4 9" id="KW-0732">Signal</keyword>
<accession>A0A8J1L8M7</accession>
<evidence type="ECO:0000256" key="4">
    <source>
        <dbReference type="ARBA" id="ARBA00022729"/>
    </source>
</evidence>
<evidence type="ECO:0000256" key="8">
    <source>
        <dbReference type="PIRSR" id="PIRSR001849-50"/>
    </source>
</evidence>
<comment type="function">
    <text evidence="6">Endogenous activator of intestinal guanylate cyclase. It stimulates this enzyme through the same receptor binding region as the heat-stable enterotoxins. May be a potent physiological regulator of intestinal fluid and electrolyte transport. May be an autocrine/paracrine regulator of intestinal salt and water transport.</text>
</comment>
<feature type="disulfide bond" evidence="8">
    <location>
        <begin position="56"/>
        <end position="69"/>
    </location>
</feature>
<sequence>MKFLLLSLLLILLLGGSQGVKIQVGQFTFHVDSVLNLKKVMEKEGKDPTQVSQDLCHSSALPGEFNPVCEEANAPEIFNELVRAVKNFDECEICANPACPGCS</sequence>
<dbReference type="Pfam" id="PF02058">
    <property type="entry name" value="Guanylin"/>
    <property type="match status" value="1"/>
</dbReference>
<keyword evidence="10" id="KW-1185">Reference proteome</keyword>
<feature type="chain" id="PRO_5035218723" description="Guanylate cyclase activator 2B" evidence="9">
    <location>
        <begin position="20"/>
        <end position="103"/>
    </location>
</feature>
<comment type="subcellular location">
    <subcellularLocation>
        <location evidence="1">Secreted</location>
    </subcellularLocation>
</comment>
<feature type="disulfide bond" evidence="8">
    <location>
        <begin position="91"/>
        <end position="99"/>
    </location>
</feature>
<keyword evidence="5 8" id="KW-1015">Disulfide bond</keyword>
<feature type="signal peptide" evidence="9">
    <location>
        <begin position="1"/>
        <end position="19"/>
    </location>
</feature>
<organism evidence="10 11">
    <name type="scientific">Xenopus laevis</name>
    <name type="common">African clawed frog</name>
    <dbReference type="NCBI Taxonomy" id="8355"/>
    <lineage>
        <taxon>Eukaryota</taxon>
        <taxon>Metazoa</taxon>
        <taxon>Chordata</taxon>
        <taxon>Craniata</taxon>
        <taxon>Vertebrata</taxon>
        <taxon>Euteleostomi</taxon>
        <taxon>Amphibia</taxon>
        <taxon>Batrachia</taxon>
        <taxon>Anura</taxon>
        <taxon>Pipoidea</taxon>
        <taxon>Pipidae</taxon>
        <taxon>Xenopodinae</taxon>
        <taxon>Xenopus</taxon>
        <taxon>Xenopus</taxon>
    </lineage>
</organism>
<dbReference type="GeneID" id="121395688"/>
<comment type="similarity">
    <text evidence="2">Belongs to the guanylin family.</text>
</comment>
<dbReference type="AlphaFoldDB" id="A0A8J1L8M7"/>
<protein>
    <recommendedName>
        <fullName evidence="7">Guanylate cyclase activator 2B</fullName>
    </recommendedName>
</protein>
<gene>
    <name evidence="11" type="primary">LOC121395688</name>
</gene>
<dbReference type="PANTHER" id="PTHR11318:SF4">
    <property type="entry name" value="GUANYLATE CYCLASE ACTIVATOR 2B"/>
    <property type="match status" value="1"/>
</dbReference>
<evidence type="ECO:0000256" key="7">
    <source>
        <dbReference type="ARBA" id="ARBA00041176"/>
    </source>
</evidence>
<evidence type="ECO:0000256" key="3">
    <source>
        <dbReference type="ARBA" id="ARBA00022525"/>
    </source>
</evidence>
<reference evidence="11" key="1">
    <citation type="submission" date="2025-08" db="UniProtKB">
        <authorList>
            <consortium name="RefSeq"/>
        </authorList>
    </citation>
    <scope>IDENTIFICATION</scope>
    <source>
        <strain evidence="11">J_2021</strain>
        <tissue evidence="11">Erythrocytes</tissue>
    </source>
</reference>
<evidence type="ECO:0000313" key="10">
    <source>
        <dbReference type="Proteomes" id="UP000186698"/>
    </source>
</evidence>
<dbReference type="GO" id="GO:0030250">
    <property type="term" value="F:guanylate cyclase activator activity"/>
    <property type="evidence" value="ECO:0007669"/>
    <property type="project" value="InterPro"/>
</dbReference>
<evidence type="ECO:0000313" key="11">
    <source>
        <dbReference type="RefSeq" id="XP_041425871.1"/>
    </source>
</evidence>
<dbReference type="InterPro" id="IPR000879">
    <property type="entry name" value="Guanylin"/>
</dbReference>
<dbReference type="Gene3D" id="3.90.1450.10">
    <property type="entry name" value="Guanylin"/>
    <property type="match status" value="1"/>
</dbReference>
<dbReference type="RefSeq" id="XP_041425871.1">
    <property type="nucleotide sequence ID" value="XM_041569937.1"/>
</dbReference>
<evidence type="ECO:0000256" key="5">
    <source>
        <dbReference type="ARBA" id="ARBA00023157"/>
    </source>
</evidence>
<evidence type="ECO:0000256" key="1">
    <source>
        <dbReference type="ARBA" id="ARBA00004613"/>
    </source>
</evidence>
<name>A0A8J1L8M7_XENLA</name>
<dbReference type="PIRSF" id="PIRSF001849">
    <property type="entry name" value="Guanylin"/>
    <property type="match status" value="1"/>
</dbReference>
<dbReference type="InterPro" id="IPR036382">
    <property type="entry name" value="Guanylin_sf"/>
</dbReference>
<feature type="disulfide bond" evidence="8">
    <location>
        <begin position="94"/>
        <end position="102"/>
    </location>
</feature>
<dbReference type="KEGG" id="xla:121395688"/>
<dbReference type="Proteomes" id="UP000186698">
    <property type="component" value="Chromosome 7L"/>
</dbReference>
<dbReference type="PRINTS" id="PR00774">
    <property type="entry name" value="GUANYLIN"/>
</dbReference>